<evidence type="ECO:0000313" key="2">
    <source>
        <dbReference type="Proteomes" id="UP001143463"/>
    </source>
</evidence>
<dbReference type="AlphaFoldDB" id="A0A9W6L3Q7"/>
<name>A0A9W6L3Q7_9PSEU</name>
<organism evidence="1 2">
    <name type="scientific">Pseudonocardia halophobica</name>
    <dbReference type="NCBI Taxonomy" id="29401"/>
    <lineage>
        <taxon>Bacteria</taxon>
        <taxon>Bacillati</taxon>
        <taxon>Actinomycetota</taxon>
        <taxon>Actinomycetes</taxon>
        <taxon>Pseudonocardiales</taxon>
        <taxon>Pseudonocardiaceae</taxon>
        <taxon>Pseudonocardia</taxon>
    </lineage>
</organism>
<dbReference type="EMBL" id="BSFQ01000015">
    <property type="protein sequence ID" value="GLL12668.1"/>
    <property type="molecule type" value="Genomic_DNA"/>
</dbReference>
<gene>
    <name evidence="1" type="ORF">GCM10017577_38090</name>
</gene>
<comment type="caution">
    <text evidence="1">The sequence shown here is derived from an EMBL/GenBank/DDBJ whole genome shotgun (WGS) entry which is preliminary data.</text>
</comment>
<sequence>MAVCLVEPGVRPLRRTPERSVLAVARGIVERGWLQHGWCTDNRPSRVARLLAGPPRPDEVEQACLVAALTVAAHRGGRLVNVERDAMPWIAHVWRCLPGAAGRRAPALRGPWGAAVIRDLTAWNDAPHRTRDDVVALLERAERLAPVG</sequence>
<dbReference type="InterPro" id="IPR045677">
    <property type="entry name" value="DUF6197"/>
</dbReference>
<evidence type="ECO:0000313" key="1">
    <source>
        <dbReference type="EMBL" id="GLL12668.1"/>
    </source>
</evidence>
<dbReference type="Pfam" id="PF19698">
    <property type="entry name" value="DUF6197"/>
    <property type="match status" value="1"/>
</dbReference>
<protein>
    <submittedName>
        <fullName evidence="1">Uncharacterized protein</fullName>
    </submittedName>
</protein>
<dbReference type="Proteomes" id="UP001143463">
    <property type="component" value="Unassembled WGS sequence"/>
</dbReference>
<accession>A0A9W6L3Q7</accession>
<keyword evidence="2" id="KW-1185">Reference proteome</keyword>
<reference evidence="1" key="2">
    <citation type="submission" date="2023-01" db="EMBL/GenBank/DDBJ databases">
        <authorList>
            <person name="Sun Q."/>
            <person name="Evtushenko L."/>
        </authorList>
    </citation>
    <scope>NUCLEOTIDE SEQUENCE</scope>
    <source>
        <strain evidence="1">VKM Ac-1069</strain>
    </source>
</reference>
<dbReference type="RefSeq" id="WP_037047816.1">
    <property type="nucleotide sequence ID" value="NZ_BAAAUZ010000073.1"/>
</dbReference>
<reference evidence="1" key="1">
    <citation type="journal article" date="2014" name="Int. J. Syst. Evol. Microbiol.">
        <title>Complete genome sequence of Corynebacterium casei LMG S-19264T (=DSM 44701T), isolated from a smear-ripened cheese.</title>
        <authorList>
            <consortium name="US DOE Joint Genome Institute (JGI-PGF)"/>
            <person name="Walter F."/>
            <person name="Albersmeier A."/>
            <person name="Kalinowski J."/>
            <person name="Ruckert C."/>
        </authorList>
    </citation>
    <scope>NUCLEOTIDE SEQUENCE</scope>
    <source>
        <strain evidence="1">VKM Ac-1069</strain>
    </source>
</reference>
<proteinExistence type="predicted"/>